<evidence type="ECO:0000256" key="2">
    <source>
        <dbReference type="SAM" id="SignalP"/>
    </source>
</evidence>
<feature type="domain" description="Bacterial repeat" evidence="3">
    <location>
        <begin position="169"/>
        <end position="233"/>
    </location>
</feature>
<dbReference type="Pfam" id="PF09479">
    <property type="entry name" value="Flg_new"/>
    <property type="match status" value="3"/>
</dbReference>
<feature type="signal peptide" evidence="2">
    <location>
        <begin position="1"/>
        <end position="38"/>
    </location>
</feature>
<protein>
    <submittedName>
        <fullName evidence="4">InlB B-repeat-containing protein</fullName>
    </submittedName>
</protein>
<dbReference type="EMBL" id="JASJEU010000008">
    <property type="protein sequence ID" value="MDJ1650150.1"/>
    <property type="molecule type" value="Genomic_DNA"/>
</dbReference>
<comment type="caution">
    <text evidence="4">The sequence shown here is derived from an EMBL/GenBank/DDBJ whole genome shotgun (WGS) entry which is preliminary data.</text>
</comment>
<sequence>MSSRKNISNTIRFTRRVVAFALACALVLTALVSVPALAADNGNAGTTLMGLRITDSSKNQSTGTGGQPGQITIGLRVINSNSTEPVKVRVTFEGNGGKWNTADNYGVDVPLFEPTPAPPEPVRSGYTFKGWATSSTATTAATLPTSTTGSAIWHAVWEKDTYTIDCTLAGGSVTGNPTTYTVDTDTITLKNPSRSGYTFKGWTGSNGTTPQTNVTIPKGSTGNKAYTANWTANKYQITFDKDNGSGGSDNVEATYDSAMQQVQVPSKKGYAFQGYYGSDGTTQYYKADGTSAKSWDKTENTTLKAHWKAKTYTVKFNFADGENGSTSVTATFDAAMPDITIPTKDGYTFAGYFDDQNTQYYDEKGKSKANWNKDADNVTLTAHWTLQITFSFPTAALIEVDASGNVSGPNLEFKSTTPEDIKVTAVKSTRSESAASLFADDTTLKGVRILLKPTTGGADSEVKVPLTVNETSEPVNWTIAAKTKLIVGFSLSLPSGAQLNYLANDGQVSIANLSYEVSAAKTSA</sequence>
<dbReference type="NCBIfam" id="TIGR02543">
    <property type="entry name" value="List_Bact_rpt"/>
    <property type="match status" value="2"/>
</dbReference>
<evidence type="ECO:0000259" key="3">
    <source>
        <dbReference type="Pfam" id="PF18998"/>
    </source>
</evidence>
<reference evidence="4 5" key="1">
    <citation type="submission" date="2023-05" db="EMBL/GenBank/DDBJ databases">
        <title>Gordonibacter KGMB12511T sp. nov., isolated from faeces of healthy Korean.</title>
        <authorList>
            <person name="Kim H.S."/>
            <person name="Kim J.-S."/>
            <person name="Suh M.K."/>
            <person name="Eom M.K."/>
            <person name="Do H.E."/>
            <person name="Lee J.-S."/>
        </authorList>
    </citation>
    <scope>NUCLEOTIDE SEQUENCE [LARGE SCALE GENOMIC DNA]</scope>
    <source>
        <strain evidence="4 5">KGMB12511</strain>
    </source>
</reference>
<evidence type="ECO:0000313" key="5">
    <source>
        <dbReference type="Proteomes" id="UP001232750"/>
    </source>
</evidence>
<dbReference type="InterPro" id="IPR042229">
    <property type="entry name" value="Listeria/Bacterioides_rpt_sf"/>
</dbReference>
<gene>
    <name evidence="4" type="ORF">QNJ86_05015</name>
</gene>
<evidence type="ECO:0000256" key="1">
    <source>
        <dbReference type="ARBA" id="ARBA00004196"/>
    </source>
</evidence>
<dbReference type="RefSeq" id="WP_283831498.1">
    <property type="nucleotide sequence ID" value="NZ_JASJEU010000008.1"/>
</dbReference>
<evidence type="ECO:0000313" key="4">
    <source>
        <dbReference type="EMBL" id="MDJ1650150.1"/>
    </source>
</evidence>
<dbReference type="Gene3D" id="2.60.40.4270">
    <property type="entry name" value="Listeria-Bacteroides repeat domain"/>
    <property type="match status" value="4"/>
</dbReference>
<keyword evidence="5" id="KW-1185">Reference proteome</keyword>
<accession>A0ABT7DPR7</accession>
<dbReference type="InterPro" id="IPR044060">
    <property type="entry name" value="Bacterial_rp_domain"/>
</dbReference>
<keyword evidence="2" id="KW-0732">Signal</keyword>
<dbReference type="Proteomes" id="UP001232750">
    <property type="component" value="Unassembled WGS sequence"/>
</dbReference>
<dbReference type="InterPro" id="IPR013378">
    <property type="entry name" value="InlB-like_B-rpt"/>
</dbReference>
<proteinExistence type="predicted"/>
<comment type="subcellular location">
    <subcellularLocation>
        <location evidence="1">Cell envelope</location>
    </subcellularLocation>
</comment>
<organism evidence="4 5">
    <name type="scientific">Gordonibacter faecis</name>
    <dbReference type="NCBI Taxonomy" id="3047475"/>
    <lineage>
        <taxon>Bacteria</taxon>
        <taxon>Bacillati</taxon>
        <taxon>Actinomycetota</taxon>
        <taxon>Coriobacteriia</taxon>
        <taxon>Eggerthellales</taxon>
        <taxon>Eggerthellaceae</taxon>
        <taxon>Gordonibacter</taxon>
    </lineage>
</organism>
<feature type="chain" id="PRO_5046037297" evidence="2">
    <location>
        <begin position="39"/>
        <end position="524"/>
    </location>
</feature>
<name>A0ABT7DPR7_9ACTN</name>
<dbReference type="Pfam" id="PF18998">
    <property type="entry name" value="Flg_new_2"/>
    <property type="match status" value="1"/>
</dbReference>